<keyword evidence="4 5" id="KW-0472">Membrane</keyword>
<gene>
    <name evidence="6" type="ORF">DKW60_03790</name>
</gene>
<name>A0A317CN12_9GAMM</name>
<evidence type="ECO:0000256" key="1">
    <source>
        <dbReference type="ARBA" id="ARBA00004141"/>
    </source>
</evidence>
<dbReference type="RefSeq" id="WP_109836341.1">
    <property type="nucleotide sequence ID" value="NZ_QGKM01000006.1"/>
</dbReference>
<protein>
    <submittedName>
        <fullName evidence="6">DUF4870 domain-containing protein</fullName>
    </submittedName>
</protein>
<keyword evidence="7" id="KW-1185">Reference proteome</keyword>
<feature type="transmembrane region" description="Helical" evidence="5">
    <location>
        <begin position="21"/>
        <end position="41"/>
    </location>
</feature>
<reference evidence="6 7" key="1">
    <citation type="submission" date="2018-05" db="EMBL/GenBank/DDBJ databases">
        <title>Leucothrix arctica sp. nov., isolated from Arctic seawater.</title>
        <authorList>
            <person name="Choi A."/>
            <person name="Baek K."/>
        </authorList>
    </citation>
    <scope>NUCLEOTIDE SEQUENCE [LARGE SCALE GENOMIC DNA]</scope>
    <source>
        <strain evidence="6 7">JCM 18388</strain>
    </source>
</reference>
<dbReference type="Pfam" id="PF09685">
    <property type="entry name" value="MamF_MmsF"/>
    <property type="match status" value="1"/>
</dbReference>
<comment type="subcellular location">
    <subcellularLocation>
        <location evidence="1">Membrane</location>
        <topology evidence="1">Multi-pass membrane protein</topology>
    </subcellularLocation>
</comment>
<dbReference type="AlphaFoldDB" id="A0A317CN12"/>
<dbReference type="InterPro" id="IPR019109">
    <property type="entry name" value="MamF_MmsF"/>
</dbReference>
<evidence type="ECO:0000313" key="6">
    <source>
        <dbReference type="EMBL" id="PWQ99938.1"/>
    </source>
</evidence>
<evidence type="ECO:0000256" key="5">
    <source>
        <dbReference type="SAM" id="Phobius"/>
    </source>
</evidence>
<evidence type="ECO:0000256" key="3">
    <source>
        <dbReference type="ARBA" id="ARBA00022989"/>
    </source>
</evidence>
<accession>A0A317CN12</accession>
<keyword evidence="3 5" id="KW-1133">Transmembrane helix</keyword>
<sequence length="118" mass="12641">MSKSLTKDQEVTWGMAAHLSALLGILFAPGIVIGPLLVWLLKRNDSEFIDTNGKEALNFQLTVLAATFILAMLSAISGIFLILAMAVGIAGLGFAIYGGLQAKKGINYVYPFAIRLIK</sequence>
<organism evidence="6 7">
    <name type="scientific">Leucothrix pacifica</name>
    <dbReference type="NCBI Taxonomy" id="1247513"/>
    <lineage>
        <taxon>Bacteria</taxon>
        <taxon>Pseudomonadati</taxon>
        <taxon>Pseudomonadota</taxon>
        <taxon>Gammaproteobacteria</taxon>
        <taxon>Thiotrichales</taxon>
        <taxon>Thiotrichaceae</taxon>
        <taxon>Leucothrix</taxon>
    </lineage>
</organism>
<evidence type="ECO:0000313" key="7">
    <source>
        <dbReference type="Proteomes" id="UP000245539"/>
    </source>
</evidence>
<dbReference type="Proteomes" id="UP000245539">
    <property type="component" value="Unassembled WGS sequence"/>
</dbReference>
<dbReference type="OrthoDB" id="9808930at2"/>
<dbReference type="EMBL" id="QGKM01000006">
    <property type="protein sequence ID" value="PWQ99938.1"/>
    <property type="molecule type" value="Genomic_DNA"/>
</dbReference>
<proteinExistence type="predicted"/>
<feature type="transmembrane region" description="Helical" evidence="5">
    <location>
        <begin position="61"/>
        <end position="94"/>
    </location>
</feature>
<evidence type="ECO:0000256" key="4">
    <source>
        <dbReference type="ARBA" id="ARBA00023136"/>
    </source>
</evidence>
<evidence type="ECO:0000256" key="2">
    <source>
        <dbReference type="ARBA" id="ARBA00022692"/>
    </source>
</evidence>
<comment type="caution">
    <text evidence="6">The sequence shown here is derived from an EMBL/GenBank/DDBJ whole genome shotgun (WGS) entry which is preliminary data.</text>
</comment>
<keyword evidence="2 5" id="KW-0812">Transmembrane</keyword>